<dbReference type="Pfam" id="PF13385">
    <property type="entry name" value="Laminin_G_3"/>
    <property type="match status" value="1"/>
</dbReference>
<organism evidence="3 4">
    <name type="scientific">Anaerohalosphaera lusitana</name>
    <dbReference type="NCBI Taxonomy" id="1936003"/>
    <lineage>
        <taxon>Bacteria</taxon>
        <taxon>Pseudomonadati</taxon>
        <taxon>Planctomycetota</taxon>
        <taxon>Phycisphaerae</taxon>
        <taxon>Sedimentisphaerales</taxon>
        <taxon>Anaerohalosphaeraceae</taxon>
        <taxon>Anaerohalosphaera</taxon>
    </lineage>
</organism>
<dbReference type="GO" id="GO:0016989">
    <property type="term" value="F:sigma factor antagonist activity"/>
    <property type="evidence" value="ECO:0007669"/>
    <property type="project" value="TreeGrafter"/>
</dbReference>
<dbReference type="RefSeq" id="WP_146661503.1">
    <property type="nucleotide sequence ID" value="NZ_CP019791.1"/>
</dbReference>
<dbReference type="InterPro" id="IPR013320">
    <property type="entry name" value="ConA-like_dom_sf"/>
</dbReference>
<evidence type="ECO:0000313" key="3">
    <source>
        <dbReference type="EMBL" id="AQT68474.1"/>
    </source>
</evidence>
<sequence length="560" mass="61978">MSKTDHYYTHLGELILESLEGAITEERSAELTGYLKNDQTAIIYYREFVSIYSSLTCPDSVCMNSDEELHADAEQLDLQVWQALAQNEIDADPVVIEEQNGRDDVTRSVVKAPSRQKVREYSKLSIYTAIISSAALVLVLLLPIILPESGPTVAFIDTEVDAEWHEDARPDGSGDIAAGDLQLLEGLARIRMAGGAELVLEGPAQINFKSADSISLNEGKLTAHVNRDAVGFIVDTPNTRVLDLGTEFGVEARNTGCEVHVFDGEVALYPSNGDQKFSVKAGDAKRVYSNGSVSDVRADELAFVTENEYEARLRSGESSYQRWLALKYELQRDPDLVTYYTFEKDDTSPGLLQNLAPVTGNDLDGKIENKGGSHDGWVSGRWPQKSAISFTGPGSRWMVTERNQSASISGPVTIWSWIKVDQDNPGGVIISNRIPGGHCNYRLAVTLDYMEFLRISTSNSYADRSFTNLGSELTQGWHFAAVTHDNKILRFYLDGELVSSQKHEYHPPAVKCRTYVGQHNSGDEKRNDFYGTIGEVGVFKRVLSDREIESIYLGGMPGFE</sequence>
<dbReference type="STRING" id="1936003.STSP2_01638"/>
<dbReference type="OrthoDB" id="258532at2"/>
<dbReference type="PANTHER" id="PTHR30273:SF2">
    <property type="entry name" value="PROTEIN FECR"/>
    <property type="match status" value="1"/>
</dbReference>
<dbReference type="Gene3D" id="2.60.120.200">
    <property type="match status" value="1"/>
</dbReference>
<keyword evidence="4" id="KW-1185">Reference proteome</keyword>
<dbReference type="Pfam" id="PF04773">
    <property type="entry name" value="FecR"/>
    <property type="match status" value="1"/>
</dbReference>
<dbReference type="PANTHER" id="PTHR30273">
    <property type="entry name" value="PERIPLASMIC SIGNAL SENSOR AND SIGMA FACTOR ACTIVATOR FECR-RELATED"/>
    <property type="match status" value="1"/>
</dbReference>
<name>A0A1U9NL67_9BACT</name>
<protein>
    <recommendedName>
        <fullName evidence="2">FecR protein domain-containing protein</fullName>
    </recommendedName>
</protein>
<keyword evidence="1" id="KW-0812">Transmembrane</keyword>
<accession>A0A1U9NL67</accession>
<proteinExistence type="predicted"/>
<dbReference type="InterPro" id="IPR012373">
    <property type="entry name" value="Ferrdict_sens_TM"/>
</dbReference>
<dbReference type="AlphaFoldDB" id="A0A1U9NL67"/>
<dbReference type="EMBL" id="CP019791">
    <property type="protein sequence ID" value="AQT68474.1"/>
    <property type="molecule type" value="Genomic_DNA"/>
</dbReference>
<gene>
    <name evidence="3" type="ORF">STSP2_01638</name>
</gene>
<evidence type="ECO:0000256" key="1">
    <source>
        <dbReference type="SAM" id="Phobius"/>
    </source>
</evidence>
<evidence type="ECO:0000259" key="2">
    <source>
        <dbReference type="Pfam" id="PF04773"/>
    </source>
</evidence>
<feature type="transmembrane region" description="Helical" evidence="1">
    <location>
        <begin position="124"/>
        <end position="146"/>
    </location>
</feature>
<reference evidence="4" key="1">
    <citation type="submission" date="2017-02" db="EMBL/GenBank/DDBJ databases">
        <title>Comparative genomics and description of representatives of a novel lineage of planctomycetes thriving in anoxic sediments.</title>
        <authorList>
            <person name="Spring S."/>
            <person name="Bunk B."/>
            <person name="Sproer C."/>
        </authorList>
    </citation>
    <scope>NUCLEOTIDE SEQUENCE [LARGE SCALE GENOMIC DNA]</scope>
    <source>
        <strain evidence="4">ST-NAGAB-D1</strain>
    </source>
</reference>
<feature type="domain" description="FecR protein" evidence="2">
    <location>
        <begin position="188"/>
        <end position="266"/>
    </location>
</feature>
<dbReference type="Gene3D" id="2.60.120.1440">
    <property type="match status" value="1"/>
</dbReference>
<keyword evidence="1" id="KW-0472">Membrane</keyword>
<dbReference type="InterPro" id="IPR006860">
    <property type="entry name" value="FecR"/>
</dbReference>
<dbReference type="KEGG" id="alus:STSP2_01638"/>
<evidence type="ECO:0000313" key="4">
    <source>
        <dbReference type="Proteomes" id="UP000189674"/>
    </source>
</evidence>
<dbReference type="Proteomes" id="UP000189674">
    <property type="component" value="Chromosome"/>
</dbReference>
<keyword evidence="1" id="KW-1133">Transmembrane helix</keyword>
<dbReference type="SUPFAM" id="SSF49899">
    <property type="entry name" value="Concanavalin A-like lectins/glucanases"/>
    <property type="match status" value="1"/>
</dbReference>